<dbReference type="PANTHER" id="PTHR34310:SF9">
    <property type="entry name" value="BLR5716 PROTEIN"/>
    <property type="match status" value="1"/>
</dbReference>
<dbReference type="Gene3D" id="2.170.150.40">
    <property type="entry name" value="Domain of unknown function (DUF427)"/>
    <property type="match status" value="1"/>
</dbReference>
<dbReference type="AlphaFoldDB" id="A0A9D5YYF1"/>
<feature type="domain" description="DUF427" evidence="2">
    <location>
        <begin position="169"/>
        <end position="231"/>
    </location>
</feature>
<dbReference type="EMBL" id="JACSPN010000010">
    <property type="protein sequence ID" value="MBE7700568.1"/>
    <property type="molecule type" value="Genomic_DNA"/>
</dbReference>
<accession>A0A9D5YYF1</accession>
<dbReference type="InterPro" id="IPR038694">
    <property type="entry name" value="DUF427_sf"/>
</dbReference>
<protein>
    <submittedName>
        <fullName evidence="3">DUF427 domain-containing protein</fullName>
    </submittedName>
</protein>
<dbReference type="Proteomes" id="UP000822993">
    <property type="component" value="Unassembled WGS sequence"/>
</dbReference>
<name>A0A9D5YYF1_9CELL</name>
<dbReference type="PANTHER" id="PTHR34310">
    <property type="entry name" value="DUF427 DOMAIN PROTEIN (AFU_ORTHOLOGUE AFUA_3G02220)"/>
    <property type="match status" value="1"/>
</dbReference>
<feature type="region of interest" description="Disordered" evidence="1">
    <location>
        <begin position="331"/>
        <end position="391"/>
    </location>
</feature>
<proteinExistence type="predicted"/>
<reference evidence="3 4" key="1">
    <citation type="submission" date="2020-08" db="EMBL/GenBank/DDBJ databases">
        <title>A Genomic Blueprint of the Chicken Gut Microbiome.</title>
        <authorList>
            <person name="Gilroy R."/>
            <person name="Ravi A."/>
            <person name="Getino M."/>
            <person name="Pursley I."/>
            <person name="Horton D.L."/>
            <person name="Alikhan N.-F."/>
            <person name="Baker D."/>
            <person name="Gharbi K."/>
            <person name="Hall N."/>
            <person name="Watson M."/>
            <person name="Adriaenssens E.M."/>
            <person name="Foster-Nyarko E."/>
            <person name="Jarju S."/>
            <person name="Secka A."/>
            <person name="Antonio M."/>
            <person name="Oren A."/>
            <person name="Chaudhuri R."/>
            <person name="La Ragione R.M."/>
            <person name="Hildebrand F."/>
            <person name="Pallen M.J."/>
        </authorList>
    </citation>
    <scope>NUCLEOTIDE SEQUENCE [LARGE SCALE GENOMIC DNA]</scope>
    <source>
        <strain evidence="3 4">Sa1BUA8</strain>
    </source>
</reference>
<evidence type="ECO:0000259" key="2">
    <source>
        <dbReference type="Pfam" id="PF04248"/>
    </source>
</evidence>
<dbReference type="Pfam" id="PF04248">
    <property type="entry name" value="NTP_transf_9"/>
    <property type="match status" value="1"/>
</dbReference>
<comment type="caution">
    <text evidence="3">The sequence shown here is derived from an EMBL/GenBank/DDBJ whole genome shotgun (WGS) entry which is preliminary data.</text>
</comment>
<feature type="compositionally biased region" description="Basic residues" evidence="1">
    <location>
        <begin position="382"/>
        <end position="391"/>
    </location>
</feature>
<gene>
    <name evidence="3" type="ORF">H9623_09650</name>
</gene>
<feature type="compositionally biased region" description="Basic residues" evidence="1">
    <location>
        <begin position="262"/>
        <end position="273"/>
    </location>
</feature>
<keyword evidence="4" id="KW-1185">Reference proteome</keyword>
<organism evidence="3 4">
    <name type="scientific">Oerskovia douganii</name>
    <dbReference type="NCBI Taxonomy" id="2762210"/>
    <lineage>
        <taxon>Bacteria</taxon>
        <taxon>Bacillati</taxon>
        <taxon>Actinomycetota</taxon>
        <taxon>Actinomycetes</taxon>
        <taxon>Micrococcales</taxon>
        <taxon>Cellulomonadaceae</taxon>
        <taxon>Oerskovia</taxon>
    </lineage>
</organism>
<evidence type="ECO:0000313" key="4">
    <source>
        <dbReference type="Proteomes" id="UP000822993"/>
    </source>
</evidence>
<sequence length="391" mass="43635">MATSWVDRWQFDLDRLRWFPAAQTIRAVRRDDPRDVVLTSTTARLVWEPGRVLPVYAVPESDVRVPLVEGEFTDGAPGGLIPHPLFFDRHTCPGTELWVDDALVPTQPPAGPPGTTWPAPFFRLDDEDLAGYVAVDFQAFDWFAEDQPLAAHPRDPFKRVDVVPSSRHVVVSLDGVVLADSTRPMALTETYLPLRWYVPRDDVHWEALTPSDTTSACAYKGLARYWSTASGGPRGGGHRLELRGPAVRCRAGPRPRRVLVRAHRPHARRRRRPSTREPVLPAREALSPGPSAHPDAEHELLAHLEPDVRERDAGRQGGREVDALAVELVEPSADGQQECGHDRVAARRPQVAQREDHGLVDRRGRRDLGARGQEPLADLRGRHDRRGARAA</sequence>
<dbReference type="InterPro" id="IPR007361">
    <property type="entry name" value="DUF427"/>
</dbReference>
<feature type="compositionally biased region" description="Basic and acidic residues" evidence="1">
    <location>
        <begin position="353"/>
        <end position="369"/>
    </location>
</feature>
<feature type="region of interest" description="Disordered" evidence="1">
    <location>
        <begin position="262"/>
        <end position="295"/>
    </location>
</feature>
<evidence type="ECO:0000313" key="3">
    <source>
        <dbReference type="EMBL" id="MBE7700568.1"/>
    </source>
</evidence>
<evidence type="ECO:0000256" key="1">
    <source>
        <dbReference type="SAM" id="MobiDB-lite"/>
    </source>
</evidence>